<sequence>MSEARYQPDTGCAATAERRGDLLMASAPPAERWLLIESHDSWAREALHSLGGAAGALGAEVARVCREAGIRPVLIRRYGRVDRTAPRRWAMVDSRPGRESVRWGSLSADEQLLDVLAGRVEGEPSSEPIYLVCTHGRHDACCAVRGRPIAAALSAAYPERTWECSHVGGDRFAANVVLLPHSLFYGHVSQSQAVDLAKQYDEGFVVPEYFRGSGAVTAPTQAAQHFARAAGHSTAVGALRPLAVQQSGPARWRVTLTGSDDNPLLVEVAAHTVTIDARMTCAAQPPGHLRQYTLESPLAGP</sequence>
<dbReference type="PANTHER" id="PTHR31902">
    <property type="entry name" value="ACTIN PATCHES DISTAL PROTEIN 1"/>
    <property type="match status" value="1"/>
</dbReference>
<dbReference type="InterPro" id="IPR009737">
    <property type="entry name" value="Aim32/Apd1-like"/>
</dbReference>
<dbReference type="Pfam" id="PF06999">
    <property type="entry name" value="Suc_Fer-like"/>
    <property type="match status" value="1"/>
</dbReference>
<dbReference type="EMBL" id="SOCE01000001">
    <property type="protein sequence ID" value="TDU89628.1"/>
    <property type="molecule type" value="Genomic_DNA"/>
</dbReference>
<dbReference type="CDD" id="cd03062">
    <property type="entry name" value="TRX_Fd_Sucrase"/>
    <property type="match status" value="1"/>
</dbReference>
<accession>A0A4R7TE11</accession>
<keyword evidence="2" id="KW-1185">Reference proteome</keyword>
<evidence type="ECO:0000313" key="1">
    <source>
        <dbReference type="EMBL" id="TDU89628.1"/>
    </source>
</evidence>
<evidence type="ECO:0000313" key="2">
    <source>
        <dbReference type="Proteomes" id="UP000295151"/>
    </source>
</evidence>
<proteinExistence type="predicted"/>
<gene>
    <name evidence="1" type="ORF">EV138_3203</name>
</gene>
<name>A0A4R7TE11_9ACTN</name>
<dbReference type="SUPFAM" id="SSF52833">
    <property type="entry name" value="Thioredoxin-like"/>
    <property type="match status" value="1"/>
</dbReference>
<comment type="caution">
    <text evidence="1">The sequence shown here is derived from an EMBL/GenBank/DDBJ whole genome shotgun (WGS) entry which is preliminary data.</text>
</comment>
<dbReference type="PANTHER" id="PTHR31902:SF22">
    <property type="entry name" value="SLL1203 PROTEIN"/>
    <property type="match status" value="1"/>
</dbReference>
<dbReference type="AlphaFoldDB" id="A0A4R7TE11"/>
<dbReference type="InterPro" id="IPR036249">
    <property type="entry name" value="Thioredoxin-like_sf"/>
</dbReference>
<organism evidence="1 2">
    <name type="scientific">Kribbella voronezhensis</name>
    <dbReference type="NCBI Taxonomy" id="2512212"/>
    <lineage>
        <taxon>Bacteria</taxon>
        <taxon>Bacillati</taxon>
        <taxon>Actinomycetota</taxon>
        <taxon>Actinomycetes</taxon>
        <taxon>Propionibacteriales</taxon>
        <taxon>Kribbellaceae</taxon>
        <taxon>Kribbella</taxon>
    </lineage>
</organism>
<protein>
    <recommendedName>
        <fullName evidence="3">Sucrase/ferredoxin-like protein</fullName>
    </recommendedName>
</protein>
<evidence type="ECO:0008006" key="3">
    <source>
        <dbReference type="Google" id="ProtNLM"/>
    </source>
</evidence>
<dbReference type="Proteomes" id="UP000295151">
    <property type="component" value="Unassembled WGS sequence"/>
</dbReference>
<dbReference type="OrthoDB" id="3399139at2"/>
<reference evidence="1 2" key="1">
    <citation type="submission" date="2019-03" db="EMBL/GenBank/DDBJ databases">
        <title>Genomic Encyclopedia of Type Strains, Phase III (KMG-III): the genomes of soil and plant-associated and newly described type strains.</title>
        <authorList>
            <person name="Whitman W."/>
        </authorList>
    </citation>
    <scope>NUCLEOTIDE SEQUENCE [LARGE SCALE GENOMIC DNA]</scope>
    <source>
        <strain evidence="1 2">VKM Ac-2575</strain>
    </source>
</reference>